<reference evidence="2 3" key="1">
    <citation type="submission" date="2024-03" db="EMBL/GenBank/DDBJ databases">
        <title>Chitinophaga caseinilytica sp. nov., a casein hydrolysing bacterium isolated from forest soil.</title>
        <authorList>
            <person name="Lee D.S."/>
            <person name="Han D.M."/>
            <person name="Baek J.H."/>
            <person name="Choi D.G."/>
            <person name="Jeon J.H."/>
            <person name="Jeon C.O."/>
        </authorList>
    </citation>
    <scope>NUCLEOTIDE SEQUENCE [LARGE SCALE GENOMIC DNA]</scope>
    <source>
        <strain evidence="2 3">KACC 19118</strain>
    </source>
</reference>
<feature type="transmembrane region" description="Helical" evidence="1">
    <location>
        <begin position="39"/>
        <end position="57"/>
    </location>
</feature>
<proteinExistence type="predicted"/>
<evidence type="ECO:0000313" key="3">
    <source>
        <dbReference type="Proteomes" id="UP001449657"/>
    </source>
</evidence>
<keyword evidence="1" id="KW-1133">Transmembrane helix</keyword>
<gene>
    <name evidence="2" type="ORF">WJU22_23670</name>
</gene>
<feature type="transmembrane region" description="Helical" evidence="1">
    <location>
        <begin position="69"/>
        <end position="93"/>
    </location>
</feature>
<dbReference type="Proteomes" id="UP001449657">
    <property type="component" value="Chromosome"/>
</dbReference>
<name>A0ABZ2Z0T2_9BACT</name>
<dbReference type="EMBL" id="CP150096">
    <property type="protein sequence ID" value="WZN45900.1"/>
    <property type="molecule type" value="Genomic_DNA"/>
</dbReference>
<protein>
    <submittedName>
        <fullName evidence="2">Uncharacterized protein</fullName>
    </submittedName>
</protein>
<feature type="transmembrane region" description="Helical" evidence="1">
    <location>
        <begin position="7"/>
        <end position="27"/>
    </location>
</feature>
<dbReference type="RefSeq" id="WP_341840641.1">
    <property type="nucleotide sequence ID" value="NZ_CP149792.1"/>
</dbReference>
<organism evidence="2 3">
    <name type="scientific">Chitinophaga caseinilytica</name>
    <dbReference type="NCBI Taxonomy" id="2267521"/>
    <lineage>
        <taxon>Bacteria</taxon>
        <taxon>Pseudomonadati</taxon>
        <taxon>Bacteroidota</taxon>
        <taxon>Chitinophagia</taxon>
        <taxon>Chitinophagales</taxon>
        <taxon>Chitinophagaceae</taxon>
        <taxon>Chitinophaga</taxon>
    </lineage>
</organism>
<accession>A0ABZ2Z0T2</accession>
<evidence type="ECO:0000256" key="1">
    <source>
        <dbReference type="SAM" id="Phobius"/>
    </source>
</evidence>
<keyword evidence="1" id="KW-0812">Transmembrane</keyword>
<sequence length="99" mass="11264">MKKGLRIFMIHLGIFGMYFAATSLKFIFEKSPNPTGHGLLMAGCMLVHFVAGTIWIAARRKTLSRPAIIVHICALILPIVLFIVFSSAVYRWLWEWRGN</sequence>
<evidence type="ECO:0000313" key="2">
    <source>
        <dbReference type="EMBL" id="WZN45900.1"/>
    </source>
</evidence>
<keyword evidence="3" id="KW-1185">Reference proteome</keyword>
<keyword evidence="1" id="KW-0472">Membrane</keyword>